<evidence type="ECO:0000256" key="6">
    <source>
        <dbReference type="ARBA" id="ARBA00022691"/>
    </source>
</evidence>
<dbReference type="InterPro" id="IPR026610">
    <property type="entry name" value="Hen1"/>
</dbReference>
<dbReference type="OrthoDB" id="2154311at2759"/>
<comment type="catalytic activity">
    <reaction evidence="12">
        <text>small RNA 3'-end nucleotide + S-adenosyl-L-methionine = small RNA 3'-end 2'-O-methylnucleotide + S-adenosyl-L-homocysteine + H(+)</text>
        <dbReference type="Rhea" id="RHEA:37887"/>
        <dbReference type="Rhea" id="RHEA-COMP:10415"/>
        <dbReference type="Rhea" id="RHEA-COMP:10416"/>
        <dbReference type="ChEBI" id="CHEBI:15378"/>
        <dbReference type="ChEBI" id="CHEBI:57856"/>
        <dbReference type="ChEBI" id="CHEBI:59789"/>
        <dbReference type="ChEBI" id="CHEBI:74896"/>
        <dbReference type="ChEBI" id="CHEBI:74898"/>
        <dbReference type="EC" id="2.1.1.386"/>
    </reaction>
</comment>
<dbReference type="PANTHER" id="PTHR21404">
    <property type="entry name" value="HEN1"/>
    <property type="match status" value="1"/>
</dbReference>
<evidence type="ECO:0000256" key="4">
    <source>
        <dbReference type="ARBA" id="ARBA00022603"/>
    </source>
</evidence>
<proteinExistence type="inferred from homology"/>
<keyword evidence="4" id="KW-0489">Methyltransferase</keyword>
<dbReference type="PANTHER" id="PTHR21404:SF3">
    <property type="entry name" value="SMALL RNA 2'-O-METHYLTRANSFERASE"/>
    <property type="match status" value="1"/>
</dbReference>
<keyword evidence="7" id="KW-0479">Metal-binding</keyword>
<evidence type="ECO:0000256" key="2">
    <source>
        <dbReference type="ARBA" id="ARBA00009026"/>
    </source>
</evidence>
<keyword evidence="8" id="KW-0460">Magnesium</keyword>
<keyword evidence="6" id="KW-0949">S-adenosyl-L-methionine</keyword>
<protein>
    <recommendedName>
        <fullName evidence="3">Small RNA 2'-O-methyltransferase</fullName>
        <ecNumber evidence="11">2.1.1.386</ecNumber>
    </recommendedName>
</protein>
<reference evidence="14 15" key="1">
    <citation type="journal article" date="2019" name="Nat. Ecol. Evol.">
        <title>Megaphylogeny resolves global patterns of mushroom evolution.</title>
        <authorList>
            <person name="Varga T."/>
            <person name="Krizsan K."/>
            <person name="Foldi C."/>
            <person name="Dima B."/>
            <person name="Sanchez-Garcia M."/>
            <person name="Sanchez-Ramirez S."/>
            <person name="Szollosi G.J."/>
            <person name="Szarkandi J.G."/>
            <person name="Papp V."/>
            <person name="Albert L."/>
            <person name="Andreopoulos W."/>
            <person name="Angelini C."/>
            <person name="Antonin V."/>
            <person name="Barry K.W."/>
            <person name="Bougher N.L."/>
            <person name="Buchanan P."/>
            <person name="Buyck B."/>
            <person name="Bense V."/>
            <person name="Catcheside P."/>
            <person name="Chovatia M."/>
            <person name="Cooper J."/>
            <person name="Damon W."/>
            <person name="Desjardin D."/>
            <person name="Finy P."/>
            <person name="Geml J."/>
            <person name="Haridas S."/>
            <person name="Hughes K."/>
            <person name="Justo A."/>
            <person name="Karasinski D."/>
            <person name="Kautmanova I."/>
            <person name="Kiss B."/>
            <person name="Kocsube S."/>
            <person name="Kotiranta H."/>
            <person name="LaButti K.M."/>
            <person name="Lechner B.E."/>
            <person name="Liimatainen K."/>
            <person name="Lipzen A."/>
            <person name="Lukacs Z."/>
            <person name="Mihaltcheva S."/>
            <person name="Morgado L.N."/>
            <person name="Niskanen T."/>
            <person name="Noordeloos M.E."/>
            <person name="Ohm R.A."/>
            <person name="Ortiz-Santana B."/>
            <person name="Ovrebo C."/>
            <person name="Racz N."/>
            <person name="Riley R."/>
            <person name="Savchenko A."/>
            <person name="Shiryaev A."/>
            <person name="Soop K."/>
            <person name="Spirin V."/>
            <person name="Szebenyi C."/>
            <person name="Tomsovsky M."/>
            <person name="Tulloss R.E."/>
            <person name="Uehling J."/>
            <person name="Grigoriev I.V."/>
            <person name="Vagvolgyi C."/>
            <person name="Papp T."/>
            <person name="Martin F.M."/>
            <person name="Miettinen O."/>
            <person name="Hibbett D.S."/>
            <person name="Nagy L.G."/>
        </authorList>
    </citation>
    <scope>NUCLEOTIDE SEQUENCE [LARGE SCALE GENOMIC DNA]</scope>
    <source>
        <strain evidence="14 15">CBS 121175</strain>
    </source>
</reference>
<evidence type="ECO:0000256" key="11">
    <source>
        <dbReference type="ARBA" id="ARBA00035025"/>
    </source>
</evidence>
<accession>A0A5C3KKN4</accession>
<dbReference type="EC" id="2.1.1.386" evidence="11"/>
<dbReference type="Gene3D" id="3.40.50.150">
    <property type="entry name" value="Vaccinia Virus protein VP39"/>
    <property type="match status" value="1"/>
</dbReference>
<evidence type="ECO:0000256" key="9">
    <source>
        <dbReference type="ARBA" id="ARBA00022884"/>
    </source>
</evidence>
<gene>
    <name evidence="14" type="ORF">FA15DRAFT_646656</name>
</gene>
<keyword evidence="9" id="KW-0694">RNA-binding</keyword>
<dbReference type="Proteomes" id="UP000307440">
    <property type="component" value="Unassembled WGS sequence"/>
</dbReference>
<evidence type="ECO:0000256" key="8">
    <source>
        <dbReference type="ARBA" id="ARBA00022842"/>
    </source>
</evidence>
<dbReference type="GO" id="GO:0030422">
    <property type="term" value="P:siRNA processing"/>
    <property type="evidence" value="ECO:0007669"/>
    <property type="project" value="TreeGrafter"/>
</dbReference>
<evidence type="ECO:0000313" key="15">
    <source>
        <dbReference type="Proteomes" id="UP000307440"/>
    </source>
</evidence>
<organism evidence="14 15">
    <name type="scientific">Coprinopsis marcescibilis</name>
    <name type="common">Agaric fungus</name>
    <name type="synonym">Psathyrella marcescibilis</name>
    <dbReference type="NCBI Taxonomy" id="230819"/>
    <lineage>
        <taxon>Eukaryota</taxon>
        <taxon>Fungi</taxon>
        <taxon>Dikarya</taxon>
        <taxon>Basidiomycota</taxon>
        <taxon>Agaricomycotina</taxon>
        <taxon>Agaricomycetes</taxon>
        <taxon>Agaricomycetidae</taxon>
        <taxon>Agaricales</taxon>
        <taxon>Agaricineae</taxon>
        <taxon>Psathyrellaceae</taxon>
        <taxon>Coprinopsis</taxon>
    </lineage>
</organism>
<comment type="similarity">
    <text evidence="2">Belongs to the methyltransferase superfamily. HEN1 family.</text>
</comment>
<keyword evidence="5" id="KW-0808">Transferase</keyword>
<dbReference type="EMBL" id="ML210290">
    <property type="protein sequence ID" value="TFK20722.1"/>
    <property type="molecule type" value="Genomic_DNA"/>
</dbReference>
<sequence>MSPRIKEIFPEDVPDIPEEELRVTFYPELYLERRIWILNVLRRYNITKIVDVGCGEGELLLALSQPTPWLPPPPESILPLKTPMTPIVSPTFHGVDDIPNLHPREVHGLDLSAQDLAFVVNRTKPSQPEAEDDMYSRLSTALTRFEDLDIKIWKGGLETINEEFVGIECIVSTEVIEHLPPSVFPFFAPVLLGVYHPTYFFMTTPSYTFNARFTSPYALPSTRRGFKDPTNRTDRVFRHSDHKFEWTREEFEQWCNETATAWGYGVRWTTIGRPIEADPYGRDEELQGASFVAEFYKLYDGVISDGEREKKGREVIKELAAPEANDISREPQELLAHHRHTAHPSSGKPRPLREIARVVKDKMESYREAFMRLEELWFEKDICVACGGWIEFLIRAVEESSELFLKKEEDGVKRKRDLWTVEIIGAVARSNNLWGDTDAEMDSEAGRNIDSIPPGWTPGEGSLENTDYSDLGESTGADGDISLCNSENEDEGVDVWSPEISPGKDWPRKPTKRHTWAASSSKNNEDEDEEDSDEGNWGSNWTSRTGWNDSSTDEKRYKRPTNPSGSAKKDKVDGNSSTAGWDGDADDSDMTS</sequence>
<dbReference type="GO" id="GO:0005634">
    <property type="term" value="C:nucleus"/>
    <property type="evidence" value="ECO:0007669"/>
    <property type="project" value="TreeGrafter"/>
</dbReference>
<dbReference type="GO" id="GO:0046872">
    <property type="term" value="F:metal ion binding"/>
    <property type="evidence" value="ECO:0007669"/>
    <property type="project" value="UniProtKB-KW"/>
</dbReference>
<dbReference type="InterPro" id="IPR029063">
    <property type="entry name" value="SAM-dependent_MTases_sf"/>
</dbReference>
<evidence type="ECO:0000256" key="12">
    <source>
        <dbReference type="ARBA" id="ARBA00048418"/>
    </source>
</evidence>
<keyword evidence="10" id="KW-0943">RNA-mediated gene silencing</keyword>
<comment type="cofactor">
    <cofactor evidence="1">
        <name>Mg(2+)</name>
        <dbReference type="ChEBI" id="CHEBI:18420"/>
    </cofactor>
</comment>
<dbReference type="GO" id="GO:0003723">
    <property type="term" value="F:RNA binding"/>
    <property type="evidence" value="ECO:0007669"/>
    <property type="project" value="UniProtKB-KW"/>
</dbReference>
<feature type="compositionally biased region" description="Polar residues" evidence="13">
    <location>
        <begin position="537"/>
        <end position="550"/>
    </location>
</feature>
<dbReference type="GO" id="GO:0001510">
    <property type="term" value="P:RNA methylation"/>
    <property type="evidence" value="ECO:0007669"/>
    <property type="project" value="InterPro"/>
</dbReference>
<dbReference type="GO" id="GO:0005737">
    <property type="term" value="C:cytoplasm"/>
    <property type="evidence" value="ECO:0007669"/>
    <property type="project" value="TreeGrafter"/>
</dbReference>
<dbReference type="GO" id="GO:0090486">
    <property type="term" value="F:small RNA 2'-O-methyltransferase activity"/>
    <property type="evidence" value="ECO:0007669"/>
    <property type="project" value="UniProtKB-EC"/>
</dbReference>
<evidence type="ECO:0000256" key="1">
    <source>
        <dbReference type="ARBA" id="ARBA00001946"/>
    </source>
</evidence>
<evidence type="ECO:0000256" key="10">
    <source>
        <dbReference type="ARBA" id="ARBA00023158"/>
    </source>
</evidence>
<dbReference type="SUPFAM" id="SSF53335">
    <property type="entry name" value="S-adenosyl-L-methionine-dependent methyltransferases"/>
    <property type="match status" value="1"/>
</dbReference>
<name>A0A5C3KKN4_COPMA</name>
<keyword evidence="15" id="KW-1185">Reference proteome</keyword>
<evidence type="ECO:0000313" key="14">
    <source>
        <dbReference type="EMBL" id="TFK20722.1"/>
    </source>
</evidence>
<evidence type="ECO:0000256" key="5">
    <source>
        <dbReference type="ARBA" id="ARBA00022679"/>
    </source>
</evidence>
<feature type="compositionally biased region" description="Acidic residues" evidence="13">
    <location>
        <begin position="583"/>
        <end position="592"/>
    </location>
</feature>
<evidence type="ECO:0000256" key="3">
    <source>
        <dbReference type="ARBA" id="ARBA00021330"/>
    </source>
</evidence>
<evidence type="ECO:0000256" key="7">
    <source>
        <dbReference type="ARBA" id="ARBA00022723"/>
    </source>
</evidence>
<feature type="region of interest" description="Disordered" evidence="13">
    <location>
        <begin position="435"/>
        <end position="592"/>
    </location>
</feature>
<dbReference type="STRING" id="230819.A0A5C3KKN4"/>
<evidence type="ECO:0000256" key="13">
    <source>
        <dbReference type="SAM" id="MobiDB-lite"/>
    </source>
</evidence>
<feature type="compositionally biased region" description="Acidic residues" evidence="13">
    <location>
        <begin position="525"/>
        <end position="534"/>
    </location>
</feature>
<dbReference type="AlphaFoldDB" id="A0A5C3KKN4"/>